<proteinExistence type="predicted"/>
<accession>A0A426WYY1</accession>
<evidence type="ECO:0000256" key="1">
    <source>
        <dbReference type="SAM" id="MobiDB-lite"/>
    </source>
</evidence>
<name>A0A426WYY1_ENSVE</name>
<gene>
    <name evidence="2" type="ORF">B296_00057870</name>
</gene>
<dbReference type="EMBL" id="AMZH03032001">
    <property type="protein sequence ID" value="RRT32449.1"/>
    <property type="molecule type" value="Genomic_DNA"/>
</dbReference>
<dbReference type="Proteomes" id="UP000287651">
    <property type="component" value="Unassembled WGS sequence"/>
</dbReference>
<organism evidence="2 3">
    <name type="scientific">Ensete ventricosum</name>
    <name type="common">Abyssinian banana</name>
    <name type="synonym">Musa ensete</name>
    <dbReference type="NCBI Taxonomy" id="4639"/>
    <lineage>
        <taxon>Eukaryota</taxon>
        <taxon>Viridiplantae</taxon>
        <taxon>Streptophyta</taxon>
        <taxon>Embryophyta</taxon>
        <taxon>Tracheophyta</taxon>
        <taxon>Spermatophyta</taxon>
        <taxon>Magnoliopsida</taxon>
        <taxon>Liliopsida</taxon>
        <taxon>Zingiberales</taxon>
        <taxon>Musaceae</taxon>
        <taxon>Ensete</taxon>
    </lineage>
</organism>
<feature type="region of interest" description="Disordered" evidence="1">
    <location>
        <begin position="47"/>
        <end position="74"/>
    </location>
</feature>
<sequence length="156" mass="18156">MTSSIETLGPIYHQLVTSAKGLCWHYNKLWSRDHHYKKERPLLVESTEEPKLKDMTLESEEKDMKGKPQSATRTFHAPPQILDIDGFIKHQLVTILTDTRSSNDLINDKRKHCSLVSGYFHVFTEERTMMLKVFPDDDLGFMAHDRKKEQEKVIGL</sequence>
<reference evidence="2 3" key="1">
    <citation type="journal article" date="2014" name="Agronomy (Basel)">
        <title>A Draft Genome Sequence for Ensete ventricosum, the Drought-Tolerant Tree Against Hunger.</title>
        <authorList>
            <person name="Harrison J."/>
            <person name="Moore K.A."/>
            <person name="Paszkiewicz K."/>
            <person name="Jones T."/>
            <person name="Grant M."/>
            <person name="Ambacheew D."/>
            <person name="Muzemil S."/>
            <person name="Studholme D.J."/>
        </authorList>
    </citation>
    <scope>NUCLEOTIDE SEQUENCE [LARGE SCALE GENOMIC DNA]</scope>
</reference>
<evidence type="ECO:0000313" key="3">
    <source>
        <dbReference type="Proteomes" id="UP000287651"/>
    </source>
</evidence>
<comment type="caution">
    <text evidence="2">The sequence shown here is derived from an EMBL/GenBank/DDBJ whole genome shotgun (WGS) entry which is preliminary data.</text>
</comment>
<evidence type="ECO:0000313" key="2">
    <source>
        <dbReference type="EMBL" id="RRT32449.1"/>
    </source>
</evidence>
<dbReference type="AlphaFoldDB" id="A0A426WYY1"/>
<protein>
    <submittedName>
        <fullName evidence="2">Uncharacterized protein</fullName>
    </submittedName>
</protein>